<sequence length="34" mass="4100">MITERYDGVEYSYSQKELELLVLHIICMNNFLCM</sequence>
<reference evidence="1" key="1">
    <citation type="journal article" date="2021" name="Proc. Natl. Acad. Sci. U.S.A.">
        <title>A Catalog of Tens of Thousands of Viruses from Human Metagenomes Reveals Hidden Associations with Chronic Diseases.</title>
        <authorList>
            <person name="Tisza M.J."/>
            <person name="Buck C.B."/>
        </authorList>
    </citation>
    <scope>NUCLEOTIDE SEQUENCE</scope>
    <source>
        <strain evidence="1">CtRuT6</strain>
    </source>
</reference>
<dbReference type="EMBL" id="BK015049">
    <property type="protein sequence ID" value="DAD88860.1"/>
    <property type="molecule type" value="Genomic_DNA"/>
</dbReference>
<organism evidence="1">
    <name type="scientific">Siphoviridae sp. ctRuT6</name>
    <dbReference type="NCBI Taxonomy" id="2826339"/>
    <lineage>
        <taxon>Viruses</taxon>
        <taxon>Duplodnaviria</taxon>
        <taxon>Heunggongvirae</taxon>
        <taxon>Uroviricota</taxon>
        <taxon>Caudoviricetes</taxon>
    </lineage>
</organism>
<accession>A0A8S5N362</accession>
<proteinExistence type="predicted"/>
<protein>
    <submittedName>
        <fullName evidence="1">Uncharacterized protein</fullName>
    </submittedName>
</protein>
<evidence type="ECO:0000313" key="1">
    <source>
        <dbReference type="EMBL" id="DAD88860.1"/>
    </source>
</evidence>
<name>A0A8S5N362_9CAUD</name>